<accession>A0ABY8R1X3</accession>
<proteinExistence type="predicted"/>
<sequence>MKINKSIIIALGLVVICGVGVSYSLAKDDKAEYLTKDQAKILF</sequence>
<evidence type="ECO:0000313" key="1">
    <source>
        <dbReference type="EMBL" id="WGX74712.1"/>
    </source>
</evidence>
<gene>
    <name evidence="1" type="ORF">QJS64_11115</name>
</gene>
<dbReference type="Proteomes" id="UP001239169">
    <property type="component" value="Chromosome"/>
</dbReference>
<reference evidence="1 2" key="1">
    <citation type="submission" date="2023-04" db="EMBL/GenBank/DDBJ databases">
        <title>Bacteria Genome Submission.</title>
        <authorList>
            <person name="Isaac P."/>
        </authorList>
    </citation>
    <scope>NUCLEOTIDE SEQUENCE [LARGE SCALE GENOMIC DNA]</scope>
    <source>
        <strain evidence="1 2">SampleS7P1</strain>
    </source>
</reference>
<dbReference type="EMBL" id="CP124685">
    <property type="protein sequence ID" value="WGX74712.1"/>
    <property type="molecule type" value="Genomic_DNA"/>
</dbReference>
<protein>
    <submittedName>
        <fullName evidence="1">Uncharacterized protein</fullName>
    </submittedName>
</protein>
<organism evidence="1 2">
    <name type="scientific">Paraclostridium bifermentans</name>
    <name type="common">Clostridium bifermentans</name>
    <dbReference type="NCBI Taxonomy" id="1490"/>
    <lineage>
        <taxon>Bacteria</taxon>
        <taxon>Bacillati</taxon>
        <taxon>Bacillota</taxon>
        <taxon>Clostridia</taxon>
        <taxon>Peptostreptococcales</taxon>
        <taxon>Peptostreptococcaceae</taxon>
        <taxon>Paraclostridium</taxon>
    </lineage>
</organism>
<keyword evidence="2" id="KW-1185">Reference proteome</keyword>
<evidence type="ECO:0000313" key="2">
    <source>
        <dbReference type="Proteomes" id="UP001239169"/>
    </source>
</evidence>
<name>A0ABY8R1X3_PARBF</name>